<name>A0A5N7IKQ3_9CLOT</name>
<dbReference type="EMBL" id="SPSF01000015">
    <property type="protein sequence ID" value="MPQ61560.1"/>
    <property type="molecule type" value="Genomic_DNA"/>
</dbReference>
<accession>A0A5N7IKQ3</accession>
<comment type="caution">
    <text evidence="1">The sequence shown here is derived from an EMBL/GenBank/DDBJ whole genome shotgun (WGS) entry which is preliminary data.</text>
</comment>
<organism evidence="1 2">
    <name type="scientific">Clostridium estertheticum</name>
    <dbReference type="NCBI Taxonomy" id="238834"/>
    <lineage>
        <taxon>Bacteria</taxon>
        <taxon>Bacillati</taxon>
        <taxon>Bacillota</taxon>
        <taxon>Clostridia</taxon>
        <taxon>Eubacteriales</taxon>
        <taxon>Clostridiaceae</taxon>
        <taxon>Clostridium</taxon>
    </lineage>
</organism>
<dbReference type="InterPro" id="IPR013372">
    <property type="entry name" value="Eut_put"/>
</dbReference>
<proteinExistence type="predicted"/>
<dbReference type="AlphaFoldDB" id="A0A5N7IKQ3"/>
<gene>
    <name evidence="1" type="ORF">E4V82_05465</name>
</gene>
<dbReference type="Proteomes" id="UP000342249">
    <property type="component" value="Unassembled WGS sequence"/>
</dbReference>
<reference evidence="1 2" key="1">
    <citation type="journal article" date="2019" name="Lett. Appl. Microbiol.">
        <title>A case of 'blown pack' spoilage of vacuum-packaged pork likely associated with Clostridium estertheticum in Canada.</title>
        <authorList>
            <person name="Zhang P."/>
            <person name="Ward P."/>
            <person name="McMullen L.M."/>
            <person name="Yang X."/>
        </authorList>
    </citation>
    <scope>NUCLEOTIDE SEQUENCE [LARGE SCALE GENOMIC DNA]</scope>
    <source>
        <strain evidence="1 2">MA19</strain>
    </source>
</reference>
<evidence type="ECO:0000313" key="2">
    <source>
        <dbReference type="Proteomes" id="UP000342249"/>
    </source>
</evidence>
<evidence type="ECO:0008006" key="3">
    <source>
        <dbReference type="Google" id="ProtNLM"/>
    </source>
</evidence>
<evidence type="ECO:0000313" key="1">
    <source>
        <dbReference type="EMBL" id="MPQ61560.1"/>
    </source>
</evidence>
<sequence>MEMGKLVDMITKEVMMRIPGITNNKAIEKEKVLVISSCEQELTEVKDLIKDKYQVHIYDSENIKLEDYEHIIITNLCNKGLSSMALGLCNDKVQDFIVEGMFNGKRVYVLKEGIQYRKYSTNANEALYDLYKQYECKIMSYGIKLVQKKDLLRNMATGLDPNEKLVQEACLVKPSIHSNSNMSQSNDSYIKSEAPAIVVASADTMQSHQIVEINNKRLITESDIKKLYMSGIEEVNLIKKAILTPLAQDFIRIKRLKINRL</sequence>
<protein>
    <recommendedName>
        <fullName evidence="3">Ethanolamine utilization protein</fullName>
    </recommendedName>
</protein>
<dbReference type="RefSeq" id="WP_152751039.1">
    <property type="nucleotide sequence ID" value="NZ_SPSE01000016.1"/>
</dbReference>
<dbReference type="PIRSF" id="PIRSF034981">
    <property type="entry name" value="Eut_put"/>
    <property type="match status" value="1"/>
</dbReference>